<name>A0A366I7L9_9GAMM</name>
<dbReference type="EMBL" id="QNRY01000006">
    <property type="protein sequence ID" value="RBP64881.1"/>
    <property type="molecule type" value="Genomic_DNA"/>
</dbReference>
<keyword evidence="2" id="KW-1185">Reference proteome</keyword>
<dbReference type="RefSeq" id="WP_113865501.1">
    <property type="nucleotide sequence ID" value="NZ_AGJP01000001.1"/>
</dbReference>
<sequence>MKIARCPVCHSDLHLDAIMEDDAARELLTVLTKLPGGAAKAMVAYIGLFRPEKSNLSNSRAVKLVNEVLEQHQPGRVLTHALSETVERIRAKRNNGDRKPLSNHSYLREVYRTSEQLFAQSSNVAAREKDANNRVIDQEKSRDDYLSHMHSLGQDVSKLPGGIEWLERNGGAHHGG</sequence>
<dbReference type="Proteomes" id="UP000253046">
    <property type="component" value="Unassembled WGS sequence"/>
</dbReference>
<protein>
    <submittedName>
        <fullName evidence="1">Uncharacterized protein</fullName>
    </submittedName>
</protein>
<accession>A0A366I7L9</accession>
<gene>
    <name evidence="1" type="ORF">DES54_106106</name>
</gene>
<evidence type="ECO:0000313" key="1">
    <source>
        <dbReference type="EMBL" id="RBP64881.1"/>
    </source>
</evidence>
<dbReference type="OrthoDB" id="6872885at2"/>
<dbReference type="AlphaFoldDB" id="A0A366I7L9"/>
<proteinExistence type="predicted"/>
<comment type="caution">
    <text evidence="1">The sequence shown here is derived from an EMBL/GenBank/DDBJ whole genome shotgun (WGS) entry which is preliminary data.</text>
</comment>
<reference evidence="1 2" key="1">
    <citation type="submission" date="2018-06" db="EMBL/GenBank/DDBJ databases">
        <title>Genomic Encyclopedia of Type Strains, Phase IV (KMG-IV): sequencing the most valuable type-strain genomes for metagenomic binning, comparative biology and taxonomic classification.</title>
        <authorList>
            <person name="Goeker M."/>
        </authorList>
    </citation>
    <scope>NUCLEOTIDE SEQUENCE [LARGE SCALE GENOMIC DNA]</scope>
    <source>
        <strain evidence="1 2">DSM 30166</strain>
    </source>
</reference>
<organism evidence="1 2">
    <name type="scientific">Brenneria salicis ATCC 15712 = DSM 30166</name>
    <dbReference type="NCBI Taxonomy" id="714314"/>
    <lineage>
        <taxon>Bacteria</taxon>
        <taxon>Pseudomonadati</taxon>
        <taxon>Pseudomonadota</taxon>
        <taxon>Gammaproteobacteria</taxon>
        <taxon>Enterobacterales</taxon>
        <taxon>Pectobacteriaceae</taxon>
        <taxon>Brenneria</taxon>
    </lineage>
</organism>
<evidence type="ECO:0000313" key="2">
    <source>
        <dbReference type="Proteomes" id="UP000253046"/>
    </source>
</evidence>